<organism evidence="1">
    <name type="scientific">marine sediment metagenome</name>
    <dbReference type="NCBI Taxonomy" id="412755"/>
    <lineage>
        <taxon>unclassified sequences</taxon>
        <taxon>metagenomes</taxon>
        <taxon>ecological metagenomes</taxon>
    </lineage>
</organism>
<dbReference type="AlphaFoldDB" id="X1P4K0"/>
<evidence type="ECO:0000313" key="1">
    <source>
        <dbReference type="EMBL" id="GAI51242.1"/>
    </source>
</evidence>
<sequence length="34" mass="3863">VTLHRVTYDISATQARMVQYNLPVRLAARLSYGV</sequence>
<protein>
    <submittedName>
        <fullName evidence="1">Uncharacterized protein</fullName>
    </submittedName>
</protein>
<comment type="caution">
    <text evidence="1">The sequence shown here is derived from an EMBL/GenBank/DDBJ whole genome shotgun (WGS) entry which is preliminary data.</text>
</comment>
<name>X1P4K0_9ZZZZ</name>
<reference evidence="1" key="1">
    <citation type="journal article" date="2014" name="Front. Microbiol.">
        <title>High frequency of phylogenetically diverse reductive dehalogenase-homologous genes in deep subseafloor sedimentary metagenomes.</title>
        <authorList>
            <person name="Kawai M."/>
            <person name="Futagami T."/>
            <person name="Toyoda A."/>
            <person name="Takaki Y."/>
            <person name="Nishi S."/>
            <person name="Hori S."/>
            <person name="Arai W."/>
            <person name="Tsubouchi T."/>
            <person name="Morono Y."/>
            <person name="Uchiyama I."/>
            <person name="Ito T."/>
            <person name="Fujiyama A."/>
            <person name="Inagaki F."/>
            <person name="Takami H."/>
        </authorList>
    </citation>
    <scope>NUCLEOTIDE SEQUENCE</scope>
    <source>
        <strain evidence="1">Expedition CK06-06</strain>
    </source>
</reference>
<dbReference type="EMBL" id="BARV01034854">
    <property type="protein sequence ID" value="GAI51242.1"/>
    <property type="molecule type" value="Genomic_DNA"/>
</dbReference>
<proteinExistence type="predicted"/>
<gene>
    <name evidence="1" type="ORF">S06H3_54486</name>
</gene>
<feature type="non-terminal residue" evidence="1">
    <location>
        <position position="1"/>
    </location>
</feature>
<accession>X1P4K0</accession>